<accession>A0AAV9P5J2</accession>
<proteinExistence type="inferred from homology"/>
<evidence type="ECO:0000256" key="2">
    <source>
        <dbReference type="ARBA" id="ARBA00007104"/>
    </source>
</evidence>
<dbReference type="SMART" id="SM01190">
    <property type="entry name" value="EMP24_GP25L"/>
    <property type="match status" value="1"/>
</dbReference>
<keyword evidence="13" id="KW-1185">Reference proteome</keyword>
<comment type="subcellular location">
    <subcellularLocation>
        <location evidence="7">Endomembrane system</location>
        <topology evidence="7">Single-pass membrane protein</topology>
    </subcellularLocation>
    <subcellularLocation>
        <location evidence="1 8">Membrane</location>
        <topology evidence="1 8">Single-pass type I membrane protein</topology>
    </subcellularLocation>
</comment>
<sequence length="209" mass="23379">MLTLLALTSLLGLLTTLTSATALTYKLVPNEKECFYSFVDKKDAKIAFYFAVQSGGSFDSPGPQQGRERVIMEGEKERQGDFVFTATEVGEYRFCFDNSVSTFSDKVVDFEITVENEARAALPQKAGANPEQLGGVEETVTKLSGQVSTLTRQQKYFRTRENRNFSTVRSTERRIFNFNLIEGGLMVAMACLQVFIVKMFFTGGRKGYV</sequence>
<dbReference type="SUPFAM" id="SSF101576">
    <property type="entry name" value="Supernatant protein factor (SPF), C-terminal domain"/>
    <property type="match status" value="1"/>
</dbReference>
<feature type="domain" description="GOLD" evidence="11">
    <location>
        <begin position="32"/>
        <end position="114"/>
    </location>
</feature>
<keyword evidence="4 10" id="KW-0732">Signal</keyword>
<keyword evidence="3 8" id="KW-0812">Transmembrane</keyword>
<evidence type="ECO:0000256" key="9">
    <source>
        <dbReference type="SAM" id="Phobius"/>
    </source>
</evidence>
<dbReference type="GO" id="GO:0016020">
    <property type="term" value="C:membrane"/>
    <property type="evidence" value="ECO:0007669"/>
    <property type="project" value="UniProtKB-SubCell"/>
</dbReference>
<dbReference type="InterPro" id="IPR036598">
    <property type="entry name" value="GOLD_dom_sf"/>
</dbReference>
<evidence type="ECO:0000256" key="1">
    <source>
        <dbReference type="ARBA" id="ARBA00004479"/>
    </source>
</evidence>
<dbReference type="RefSeq" id="XP_064656346.1">
    <property type="nucleotide sequence ID" value="XM_064805241.1"/>
</dbReference>
<evidence type="ECO:0000256" key="4">
    <source>
        <dbReference type="ARBA" id="ARBA00022729"/>
    </source>
</evidence>
<feature type="transmembrane region" description="Helical" evidence="9">
    <location>
        <begin position="180"/>
        <end position="201"/>
    </location>
</feature>
<dbReference type="Proteomes" id="UP001337655">
    <property type="component" value="Unassembled WGS sequence"/>
</dbReference>
<dbReference type="PANTHER" id="PTHR22811">
    <property type="entry name" value="TRANSMEMBRANE EMP24 DOMAIN-CONTAINING PROTEIN"/>
    <property type="match status" value="1"/>
</dbReference>
<evidence type="ECO:0000313" key="12">
    <source>
        <dbReference type="EMBL" id="KAK5166464.1"/>
    </source>
</evidence>
<feature type="signal peptide" evidence="10">
    <location>
        <begin position="1"/>
        <end position="22"/>
    </location>
</feature>
<dbReference type="Pfam" id="PF01105">
    <property type="entry name" value="EMP24_GP25L"/>
    <property type="match status" value="1"/>
</dbReference>
<name>A0AAV9P5J2_9PEZI</name>
<comment type="similarity">
    <text evidence="2 8">Belongs to the EMP24/GP25L family.</text>
</comment>
<evidence type="ECO:0000259" key="11">
    <source>
        <dbReference type="PROSITE" id="PS50866"/>
    </source>
</evidence>
<dbReference type="PROSITE" id="PS50866">
    <property type="entry name" value="GOLD"/>
    <property type="match status" value="1"/>
</dbReference>
<keyword evidence="5 9" id="KW-1133">Transmembrane helix</keyword>
<evidence type="ECO:0000256" key="5">
    <source>
        <dbReference type="ARBA" id="ARBA00022989"/>
    </source>
</evidence>
<evidence type="ECO:0000256" key="3">
    <source>
        <dbReference type="ARBA" id="ARBA00022692"/>
    </source>
</evidence>
<evidence type="ECO:0000256" key="10">
    <source>
        <dbReference type="SAM" id="SignalP"/>
    </source>
</evidence>
<dbReference type="GeneID" id="89929341"/>
<feature type="chain" id="PRO_5043586529" description="GOLD domain-containing protein" evidence="10">
    <location>
        <begin position="23"/>
        <end position="209"/>
    </location>
</feature>
<organism evidence="12 13">
    <name type="scientific">Saxophila tyrrhenica</name>
    <dbReference type="NCBI Taxonomy" id="1690608"/>
    <lineage>
        <taxon>Eukaryota</taxon>
        <taxon>Fungi</taxon>
        <taxon>Dikarya</taxon>
        <taxon>Ascomycota</taxon>
        <taxon>Pezizomycotina</taxon>
        <taxon>Dothideomycetes</taxon>
        <taxon>Dothideomycetidae</taxon>
        <taxon>Mycosphaerellales</taxon>
        <taxon>Extremaceae</taxon>
        <taxon>Saxophila</taxon>
    </lineage>
</organism>
<evidence type="ECO:0000256" key="7">
    <source>
        <dbReference type="ARBA" id="ARBA00037847"/>
    </source>
</evidence>
<evidence type="ECO:0000256" key="8">
    <source>
        <dbReference type="RuleBase" id="RU003827"/>
    </source>
</evidence>
<evidence type="ECO:0000313" key="13">
    <source>
        <dbReference type="Proteomes" id="UP001337655"/>
    </source>
</evidence>
<dbReference type="InterPro" id="IPR015720">
    <property type="entry name" value="Emp24-like"/>
</dbReference>
<keyword evidence="6 9" id="KW-0472">Membrane</keyword>
<evidence type="ECO:0000256" key="6">
    <source>
        <dbReference type="ARBA" id="ARBA00023136"/>
    </source>
</evidence>
<comment type="caution">
    <text evidence="12">The sequence shown here is derived from an EMBL/GenBank/DDBJ whole genome shotgun (WGS) entry which is preliminary data.</text>
</comment>
<dbReference type="AlphaFoldDB" id="A0AAV9P5J2"/>
<dbReference type="EMBL" id="JAVRRT010000013">
    <property type="protein sequence ID" value="KAK5166464.1"/>
    <property type="molecule type" value="Genomic_DNA"/>
</dbReference>
<reference evidence="12 13" key="1">
    <citation type="submission" date="2023-08" db="EMBL/GenBank/DDBJ databases">
        <title>Black Yeasts Isolated from many extreme environments.</title>
        <authorList>
            <person name="Coleine C."/>
            <person name="Stajich J.E."/>
            <person name="Selbmann L."/>
        </authorList>
    </citation>
    <scope>NUCLEOTIDE SEQUENCE [LARGE SCALE GENOMIC DNA]</scope>
    <source>
        <strain evidence="12 13">CCFEE 5935</strain>
    </source>
</reference>
<dbReference type="InterPro" id="IPR009038">
    <property type="entry name" value="GOLD_dom"/>
</dbReference>
<gene>
    <name evidence="12" type="ORF">LTR77_008007</name>
</gene>
<protein>
    <recommendedName>
        <fullName evidence="11">GOLD domain-containing protein</fullName>
    </recommendedName>
</protein>
<dbReference type="GO" id="GO:0012505">
    <property type="term" value="C:endomembrane system"/>
    <property type="evidence" value="ECO:0007669"/>
    <property type="project" value="UniProtKB-SubCell"/>
</dbReference>